<protein>
    <submittedName>
        <fullName evidence="1">Uncharacterized protein</fullName>
    </submittedName>
</protein>
<comment type="caution">
    <text evidence="1">The sequence shown here is derived from an EMBL/GenBank/DDBJ whole genome shotgun (WGS) entry which is preliminary data.</text>
</comment>
<evidence type="ECO:0000313" key="2">
    <source>
        <dbReference type="Proteomes" id="UP000076962"/>
    </source>
</evidence>
<gene>
    <name evidence="1" type="ORF">THIOM_005554</name>
</gene>
<dbReference type="AlphaFoldDB" id="A0A176RSW6"/>
<keyword evidence="2" id="KW-1185">Reference proteome</keyword>
<sequence>MIFFSFRREAAECLPRRPASNFFSCKVRLALLIITHYLNFFFNKSLQKIEG</sequence>
<evidence type="ECO:0000313" key="1">
    <source>
        <dbReference type="EMBL" id="OAD18843.1"/>
    </source>
</evidence>
<reference evidence="1 2" key="1">
    <citation type="submission" date="2016-05" db="EMBL/GenBank/DDBJ databases">
        <title>Single-cell genome of chain-forming Candidatus Thiomargarita nelsonii and comparison to other large sulfur-oxidizing bacteria.</title>
        <authorList>
            <person name="Winkel M."/>
            <person name="Salman V."/>
            <person name="Woyke T."/>
            <person name="Schulz-Vogt H."/>
            <person name="Richter M."/>
            <person name="Flood B."/>
            <person name="Bailey J."/>
            <person name="Amann R."/>
            <person name="Mussmann M."/>
        </authorList>
    </citation>
    <scope>NUCLEOTIDE SEQUENCE [LARGE SCALE GENOMIC DNA]</scope>
    <source>
        <strain evidence="1 2">THI036</strain>
    </source>
</reference>
<organism evidence="1 2">
    <name type="scientific">Candidatus Thiomargarita nelsonii</name>
    <dbReference type="NCBI Taxonomy" id="1003181"/>
    <lineage>
        <taxon>Bacteria</taxon>
        <taxon>Pseudomonadati</taxon>
        <taxon>Pseudomonadota</taxon>
        <taxon>Gammaproteobacteria</taxon>
        <taxon>Thiotrichales</taxon>
        <taxon>Thiotrichaceae</taxon>
        <taxon>Thiomargarita</taxon>
    </lineage>
</organism>
<dbReference type="Proteomes" id="UP000076962">
    <property type="component" value="Unassembled WGS sequence"/>
</dbReference>
<proteinExistence type="predicted"/>
<accession>A0A176RSW6</accession>
<name>A0A176RSW6_9GAMM</name>
<dbReference type="EMBL" id="LUTY01003066">
    <property type="protein sequence ID" value="OAD18843.1"/>
    <property type="molecule type" value="Genomic_DNA"/>
</dbReference>